<protein>
    <recommendedName>
        <fullName evidence="3">DUF2750 domain-containing protein</fullName>
    </recommendedName>
</protein>
<evidence type="ECO:0008006" key="3">
    <source>
        <dbReference type="Google" id="ProtNLM"/>
    </source>
</evidence>
<proteinExistence type="predicted"/>
<reference evidence="1" key="2">
    <citation type="submission" date="2023-01" db="EMBL/GenBank/DDBJ databases">
        <authorList>
            <person name="Sun Q."/>
            <person name="Evtushenko L."/>
        </authorList>
    </citation>
    <scope>NUCLEOTIDE SEQUENCE</scope>
    <source>
        <strain evidence="1">VKM B-1499</strain>
    </source>
</reference>
<dbReference type="EMBL" id="BSFD01000009">
    <property type="protein sequence ID" value="GLK49380.1"/>
    <property type="molecule type" value="Genomic_DNA"/>
</dbReference>
<evidence type="ECO:0000313" key="2">
    <source>
        <dbReference type="Proteomes" id="UP001143509"/>
    </source>
</evidence>
<dbReference type="Proteomes" id="UP001143509">
    <property type="component" value="Unassembled WGS sequence"/>
</dbReference>
<keyword evidence="2" id="KW-1185">Reference proteome</keyword>
<gene>
    <name evidence="1" type="ORF">GCM10017620_23530</name>
</gene>
<name>A0ABQ5TB83_9CAUL</name>
<reference evidence="1" key="1">
    <citation type="journal article" date="2014" name="Int. J. Syst. Evol. Microbiol.">
        <title>Complete genome of a new Firmicutes species belonging to the dominant human colonic microbiota ('Ruminococcus bicirculans') reveals two chromosomes and a selective capacity to utilize plant glucans.</title>
        <authorList>
            <consortium name="NISC Comparative Sequencing Program"/>
            <person name="Wegmann U."/>
            <person name="Louis P."/>
            <person name="Goesmann A."/>
            <person name="Henrissat B."/>
            <person name="Duncan S.H."/>
            <person name="Flint H.J."/>
        </authorList>
    </citation>
    <scope>NUCLEOTIDE SEQUENCE</scope>
    <source>
        <strain evidence="1">VKM B-1499</strain>
    </source>
</reference>
<accession>A0ABQ5TB83</accession>
<evidence type="ECO:0000313" key="1">
    <source>
        <dbReference type="EMBL" id="GLK49380.1"/>
    </source>
</evidence>
<comment type="caution">
    <text evidence="1">The sequence shown here is derived from an EMBL/GenBank/DDBJ whole genome shotgun (WGS) entry which is preliminary data.</text>
</comment>
<sequence>MMVIAYCQSMIDKHLFRFGFETPNQYRNNAARGFDDEDSVALWIVSSTPAEALQWGETVAQAYVAWLFSSEQTEGYSWRDLGFSNWVEADLTVLEAAKTDNSLPVVRLGEMPDFESLAM</sequence>
<organism evidence="1 2">
    <name type="scientific">Brevundimonas intermedia</name>
    <dbReference type="NCBI Taxonomy" id="74315"/>
    <lineage>
        <taxon>Bacteria</taxon>
        <taxon>Pseudomonadati</taxon>
        <taxon>Pseudomonadota</taxon>
        <taxon>Alphaproteobacteria</taxon>
        <taxon>Caulobacterales</taxon>
        <taxon>Caulobacteraceae</taxon>
        <taxon>Brevundimonas</taxon>
    </lineage>
</organism>